<dbReference type="Gene3D" id="3.40.50.720">
    <property type="entry name" value="NAD(P)-binding Rossmann-like Domain"/>
    <property type="match status" value="2"/>
</dbReference>
<name>A0A163IB92_DIDRA</name>
<dbReference type="InterPro" id="IPR002347">
    <property type="entry name" value="SDR_fam"/>
</dbReference>
<keyword evidence="2" id="KW-0521">NADP</keyword>
<protein>
    <recommendedName>
        <fullName evidence="3">Amine oxidase domain-containing protein</fullName>
    </recommendedName>
</protein>
<dbReference type="InterPro" id="IPR036291">
    <property type="entry name" value="NAD(P)-bd_dom_sf"/>
</dbReference>
<dbReference type="GO" id="GO:0048038">
    <property type="term" value="F:quinone binding"/>
    <property type="evidence" value="ECO:0007669"/>
    <property type="project" value="TreeGrafter"/>
</dbReference>
<evidence type="ECO:0000313" key="4">
    <source>
        <dbReference type="EMBL" id="KZM25683.1"/>
    </source>
</evidence>
<dbReference type="PANTHER" id="PTHR42760:SF121">
    <property type="entry name" value="3-OXOACYL-(ACYL-CARRIER-PROTEIN) REDUCTASE"/>
    <property type="match status" value="1"/>
</dbReference>
<comment type="caution">
    <text evidence="4">The sequence shown here is derived from an EMBL/GenBank/DDBJ whole genome shotgun (WGS) entry which is preliminary data.</text>
</comment>
<proteinExistence type="inferred from homology"/>
<dbReference type="InterPro" id="IPR020904">
    <property type="entry name" value="Sc_DH/Rdtase_CS"/>
</dbReference>
<dbReference type="AlphaFoldDB" id="A0A163IB92"/>
<keyword evidence="5" id="KW-1185">Reference proteome</keyword>
<dbReference type="EMBL" id="JYNV01000122">
    <property type="protein sequence ID" value="KZM25683.1"/>
    <property type="molecule type" value="Genomic_DNA"/>
</dbReference>
<accession>A0A163IB92</accession>
<dbReference type="Gene3D" id="1.10.405.20">
    <property type="match status" value="1"/>
</dbReference>
<dbReference type="PRINTS" id="PR00081">
    <property type="entry name" value="GDHRDH"/>
</dbReference>
<dbReference type="PROSITE" id="PS00061">
    <property type="entry name" value="ADH_SHORT"/>
    <property type="match status" value="1"/>
</dbReference>
<dbReference type="STRING" id="5454.A0A163IB92"/>
<comment type="similarity">
    <text evidence="1">Belongs to the short-chain dehydrogenases/reductases (SDR) family.</text>
</comment>
<dbReference type="Proteomes" id="UP000076837">
    <property type="component" value="Unassembled WGS sequence"/>
</dbReference>
<dbReference type="InterPro" id="IPR002937">
    <property type="entry name" value="Amino_oxidase"/>
</dbReference>
<reference evidence="4 5" key="1">
    <citation type="journal article" date="2016" name="Sci. Rep.">
        <title>Draft genome sequencing and secretome analysis of fungal phytopathogen Ascochyta rabiei provides insight into the necrotrophic effector repertoire.</title>
        <authorList>
            <person name="Verma S."/>
            <person name="Gazara R.K."/>
            <person name="Nizam S."/>
            <person name="Parween S."/>
            <person name="Chattopadhyay D."/>
            <person name="Verma P.K."/>
        </authorList>
    </citation>
    <scope>NUCLEOTIDE SEQUENCE [LARGE SCALE GENOMIC DNA]</scope>
    <source>
        <strain evidence="4 5">ArDII</strain>
    </source>
</reference>
<dbReference type="InterPro" id="IPR036188">
    <property type="entry name" value="FAD/NAD-bd_sf"/>
</dbReference>
<feature type="domain" description="Amine oxidase" evidence="3">
    <location>
        <begin position="280"/>
        <end position="678"/>
    </location>
</feature>
<dbReference type="GO" id="GO:0016616">
    <property type="term" value="F:oxidoreductase activity, acting on the CH-OH group of donors, NAD or NADP as acceptor"/>
    <property type="evidence" value="ECO:0007669"/>
    <property type="project" value="TreeGrafter"/>
</dbReference>
<dbReference type="GO" id="GO:0006633">
    <property type="term" value="P:fatty acid biosynthetic process"/>
    <property type="evidence" value="ECO:0007669"/>
    <property type="project" value="TreeGrafter"/>
</dbReference>
<dbReference type="SUPFAM" id="SSF51735">
    <property type="entry name" value="NAD(P)-binding Rossmann-fold domains"/>
    <property type="match status" value="1"/>
</dbReference>
<evidence type="ECO:0000313" key="5">
    <source>
        <dbReference type="Proteomes" id="UP000076837"/>
    </source>
</evidence>
<evidence type="ECO:0000256" key="2">
    <source>
        <dbReference type="ARBA" id="ARBA00022857"/>
    </source>
</evidence>
<sequence>MDDAQLRDASSERKQDGDSLRLANDGYDVCINDVVANKSGCDDVVKEIQALGRKAFTFTADVSNLNEVTDLVQASVSELGPLNTMVANAVYGVFNCYSAAAKQMISQGAGGKLLGAASIVAFKPFALLSHYSASKWAVRGMTQAFAMEMAEHKITVNAYAPGIVGTAMWDLIDEKLGEKTGAKKGDTIKKYTNELIALGRTSVPEDVSSTLSYFIVIWICTIMRSFTSIAASALAALPLAIASPDPSHKPYNLNDSFYKPERVINTDVVIIGGGGVGTYAAIQLKDQGKKIVVIEQKARIGGHTETYTDPETGYPIDMGVKLYHDEPIVHEWFARFNLSTSKIDFGLTAGPGSQNVDFRTGQVLQGLPAANQTALAAALQRYAAVLQKYPQLDGGFYLPDPVPEDLYMPFGQFVQKYDIADAVQFIFGITSAFGDILELPALQQFRTLSLSLIATTSNFQTSSVMNNSLLFEKATDELLAAKSLLLSSKVLATERISECGSVKVLVDTPKGRKLIIAKKLLITIPPTTTALAKFDTNQDELSLFSQFQAVGYYTSIIRNAGPVNITLQNLALDKPYALPPMPAIYNVNPTANPSLSLVYYGTKLGEIVSDDEAKAAIIADLKRYQAANGINSTEPEIVVFSNHSPYNMLVGSNATKAGFYKDLYALQGLRNTFWSGAAWRAHDSSSSWAFTKNSVLPALIASL</sequence>
<dbReference type="Pfam" id="PF01593">
    <property type="entry name" value="Amino_oxidase"/>
    <property type="match status" value="1"/>
</dbReference>
<dbReference type="Gene3D" id="3.30.70.1990">
    <property type="match status" value="1"/>
</dbReference>
<dbReference type="PANTHER" id="PTHR42760">
    <property type="entry name" value="SHORT-CHAIN DEHYDROGENASES/REDUCTASES FAMILY MEMBER"/>
    <property type="match status" value="1"/>
</dbReference>
<organism evidence="4 5">
    <name type="scientific">Didymella rabiei</name>
    <name type="common">Chickpea ascochyta blight fungus</name>
    <name type="synonym">Mycosphaerella rabiei</name>
    <dbReference type="NCBI Taxonomy" id="5454"/>
    <lineage>
        <taxon>Eukaryota</taxon>
        <taxon>Fungi</taxon>
        <taxon>Dikarya</taxon>
        <taxon>Ascomycota</taxon>
        <taxon>Pezizomycotina</taxon>
        <taxon>Dothideomycetes</taxon>
        <taxon>Pleosporomycetidae</taxon>
        <taxon>Pleosporales</taxon>
        <taxon>Pleosporineae</taxon>
        <taxon>Didymellaceae</taxon>
        <taxon>Ascochyta</taxon>
    </lineage>
</organism>
<gene>
    <name evidence="4" type="ORF">ST47_g3177</name>
</gene>
<evidence type="ECO:0000259" key="3">
    <source>
        <dbReference type="Pfam" id="PF01593"/>
    </source>
</evidence>
<dbReference type="SUPFAM" id="SSF51905">
    <property type="entry name" value="FAD/NAD(P)-binding domain"/>
    <property type="match status" value="1"/>
</dbReference>
<dbReference type="Pfam" id="PF00106">
    <property type="entry name" value="adh_short"/>
    <property type="match status" value="2"/>
</dbReference>
<evidence type="ECO:0000256" key="1">
    <source>
        <dbReference type="ARBA" id="ARBA00006484"/>
    </source>
</evidence>
<dbReference type="Gene3D" id="3.50.50.60">
    <property type="entry name" value="FAD/NAD(P)-binding domain"/>
    <property type="match status" value="1"/>
</dbReference>